<sequence length="106" mass="12117">MGQPKYHQMIAQFKPKAGVAPQREPNDEPLVHKYGSNSRQEVNLNKGLLTYILNIEFSTPDKAVGKLWKILDKMKVFDDWEAQAVFGIRTKDKGKCDYFDFPTSPA</sequence>
<dbReference type="EMBL" id="JAAOAM010000072">
    <property type="protein sequence ID" value="KAF5551322.1"/>
    <property type="molecule type" value="Genomic_DNA"/>
</dbReference>
<gene>
    <name evidence="2" type="ORF">FMEXI_3440</name>
</gene>
<feature type="region of interest" description="Disordered" evidence="1">
    <location>
        <begin position="16"/>
        <end position="35"/>
    </location>
</feature>
<dbReference type="Proteomes" id="UP000522262">
    <property type="component" value="Unassembled WGS sequence"/>
</dbReference>
<name>A0A8H5JA93_9HYPO</name>
<comment type="caution">
    <text evidence="2">The sequence shown here is derived from an EMBL/GenBank/DDBJ whole genome shotgun (WGS) entry which is preliminary data.</text>
</comment>
<organism evidence="2 3">
    <name type="scientific">Fusarium mexicanum</name>
    <dbReference type="NCBI Taxonomy" id="751941"/>
    <lineage>
        <taxon>Eukaryota</taxon>
        <taxon>Fungi</taxon>
        <taxon>Dikarya</taxon>
        <taxon>Ascomycota</taxon>
        <taxon>Pezizomycotina</taxon>
        <taxon>Sordariomycetes</taxon>
        <taxon>Hypocreomycetidae</taxon>
        <taxon>Hypocreales</taxon>
        <taxon>Nectriaceae</taxon>
        <taxon>Fusarium</taxon>
        <taxon>Fusarium fujikuroi species complex</taxon>
    </lineage>
</organism>
<keyword evidence="3" id="KW-1185">Reference proteome</keyword>
<proteinExistence type="predicted"/>
<reference evidence="2 3" key="1">
    <citation type="submission" date="2020-05" db="EMBL/GenBank/DDBJ databases">
        <title>Identification and distribution of gene clusters putatively required for synthesis of sphingolipid metabolism inhibitors in phylogenetically diverse species of the filamentous fungus Fusarium.</title>
        <authorList>
            <person name="Kim H.-S."/>
            <person name="Busman M."/>
            <person name="Brown D.W."/>
            <person name="Divon H."/>
            <person name="Uhlig S."/>
            <person name="Proctor R.H."/>
        </authorList>
    </citation>
    <scope>NUCLEOTIDE SEQUENCE [LARGE SCALE GENOMIC DNA]</scope>
    <source>
        <strain evidence="2 3">NRRL 53147</strain>
    </source>
</reference>
<dbReference type="AlphaFoldDB" id="A0A8H5JA93"/>
<protein>
    <submittedName>
        <fullName evidence="2">Uncharacterized protein</fullName>
    </submittedName>
</protein>
<evidence type="ECO:0000256" key="1">
    <source>
        <dbReference type="SAM" id="MobiDB-lite"/>
    </source>
</evidence>
<evidence type="ECO:0000313" key="2">
    <source>
        <dbReference type="EMBL" id="KAF5551322.1"/>
    </source>
</evidence>
<evidence type="ECO:0000313" key="3">
    <source>
        <dbReference type="Proteomes" id="UP000522262"/>
    </source>
</evidence>
<accession>A0A8H5JA93</accession>